<feature type="non-terminal residue" evidence="3">
    <location>
        <position position="1"/>
    </location>
</feature>
<dbReference type="InterPro" id="IPR052579">
    <property type="entry name" value="Zinc_finger_SWIM"/>
</dbReference>
<dbReference type="EMBL" id="DAKRPA010000222">
    <property type="protein sequence ID" value="DAZ95022.1"/>
    <property type="molecule type" value="Genomic_DNA"/>
</dbReference>
<organism evidence="3 4">
    <name type="scientific">Lagenidium giganteum</name>
    <dbReference type="NCBI Taxonomy" id="4803"/>
    <lineage>
        <taxon>Eukaryota</taxon>
        <taxon>Sar</taxon>
        <taxon>Stramenopiles</taxon>
        <taxon>Oomycota</taxon>
        <taxon>Peronosporomycetes</taxon>
        <taxon>Pythiales</taxon>
        <taxon>Pythiaceae</taxon>
    </lineage>
</organism>
<protein>
    <recommendedName>
        <fullName evidence="2">ZSWIM1/3 RNaseH-like domain-containing protein</fullName>
    </recommendedName>
</protein>
<sequence>RVARTITFQTAGIRRLFALFPQVLLVDSTHATNSNRYTHFSFVVEDSFGKGQYVQHALIDLESKENMTDVVKSFKENNPTWKDVRVIVINKDAAERSVFRNEFPDAQVIICQYHASAYLEKKVNELYHKQQD</sequence>
<keyword evidence="1" id="KW-0732">Signal</keyword>
<comment type="caution">
    <text evidence="3">The sequence shown here is derived from an EMBL/GenBank/DDBJ whole genome shotgun (WGS) entry which is preliminary data.</text>
</comment>
<dbReference type="Pfam" id="PF21056">
    <property type="entry name" value="ZSWIM1-3_RNaseH-like"/>
    <property type="match status" value="1"/>
</dbReference>
<dbReference type="PANTHER" id="PTHR31569">
    <property type="entry name" value="SWIM-TYPE DOMAIN-CONTAINING PROTEIN"/>
    <property type="match status" value="1"/>
</dbReference>
<evidence type="ECO:0000259" key="2">
    <source>
        <dbReference type="Pfam" id="PF21056"/>
    </source>
</evidence>
<dbReference type="AlphaFoldDB" id="A0AAV2YP25"/>
<dbReference type="PANTHER" id="PTHR31569:SF4">
    <property type="entry name" value="SWIM-TYPE DOMAIN-CONTAINING PROTEIN"/>
    <property type="match status" value="1"/>
</dbReference>
<dbReference type="Proteomes" id="UP001146120">
    <property type="component" value="Unassembled WGS sequence"/>
</dbReference>
<dbReference type="InterPro" id="IPR048324">
    <property type="entry name" value="ZSWIM1-3_RNaseH-like"/>
</dbReference>
<feature type="chain" id="PRO_5043438844" description="ZSWIM1/3 RNaseH-like domain-containing protein" evidence="1">
    <location>
        <begin position="32"/>
        <end position="132"/>
    </location>
</feature>
<feature type="signal peptide" evidence="1">
    <location>
        <begin position="1"/>
        <end position="31"/>
    </location>
</feature>
<evidence type="ECO:0000256" key="1">
    <source>
        <dbReference type="SAM" id="SignalP"/>
    </source>
</evidence>
<reference evidence="3" key="2">
    <citation type="journal article" date="2023" name="Microbiol Resour">
        <title>Decontamination and Annotation of the Draft Genome Sequence of the Oomycete Lagenidium giganteum ARSEF 373.</title>
        <authorList>
            <person name="Morgan W.R."/>
            <person name="Tartar A."/>
        </authorList>
    </citation>
    <scope>NUCLEOTIDE SEQUENCE</scope>
    <source>
        <strain evidence="3">ARSEF 373</strain>
    </source>
</reference>
<gene>
    <name evidence="3" type="ORF">N0F65_003648</name>
</gene>
<accession>A0AAV2YP25</accession>
<proteinExistence type="predicted"/>
<reference evidence="3" key="1">
    <citation type="submission" date="2022-11" db="EMBL/GenBank/DDBJ databases">
        <authorList>
            <person name="Morgan W.R."/>
            <person name="Tartar A."/>
        </authorList>
    </citation>
    <scope>NUCLEOTIDE SEQUENCE</scope>
    <source>
        <strain evidence="3">ARSEF 373</strain>
    </source>
</reference>
<name>A0AAV2YP25_9STRA</name>
<evidence type="ECO:0000313" key="3">
    <source>
        <dbReference type="EMBL" id="DAZ95022.1"/>
    </source>
</evidence>
<keyword evidence="4" id="KW-1185">Reference proteome</keyword>
<feature type="domain" description="ZSWIM1/3 RNaseH-like" evidence="2">
    <location>
        <begin position="2"/>
        <end position="109"/>
    </location>
</feature>
<evidence type="ECO:0000313" key="4">
    <source>
        <dbReference type="Proteomes" id="UP001146120"/>
    </source>
</evidence>